<accession>A0A1F5ISP0</accession>
<evidence type="ECO:0008006" key="5">
    <source>
        <dbReference type="Google" id="ProtNLM"/>
    </source>
</evidence>
<reference evidence="3 4" key="1">
    <citation type="journal article" date="2016" name="Nat. Commun.">
        <title>Thousands of microbial genomes shed light on interconnected biogeochemical processes in an aquifer system.</title>
        <authorList>
            <person name="Anantharaman K."/>
            <person name="Brown C.T."/>
            <person name="Hug L.A."/>
            <person name="Sharon I."/>
            <person name="Castelle C.J."/>
            <person name="Probst A.J."/>
            <person name="Thomas B.C."/>
            <person name="Singh A."/>
            <person name="Wilkins M.J."/>
            <person name="Karaoz U."/>
            <person name="Brodie E.L."/>
            <person name="Williams K.H."/>
            <person name="Hubbard S.S."/>
            <person name="Banfield J.F."/>
        </authorList>
    </citation>
    <scope>NUCLEOTIDE SEQUENCE [LARGE SCALE GENOMIC DNA]</scope>
</reference>
<dbReference type="InterPro" id="IPR012902">
    <property type="entry name" value="N_methyl_site"/>
</dbReference>
<dbReference type="Proteomes" id="UP000176336">
    <property type="component" value="Unassembled WGS sequence"/>
</dbReference>
<evidence type="ECO:0000256" key="1">
    <source>
        <dbReference type="ARBA" id="ARBA00022481"/>
    </source>
</evidence>
<comment type="caution">
    <text evidence="3">The sequence shown here is derived from an EMBL/GenBank/DDBJ whole genome shotgun (WGS) entry which is preliminary data.</text>
</comment>
<organism evidence="3 4">
    <name type="scientific">Candidatus Daviesbacteria bacterium RIFCSPHIGHO2_01_FULL_41_23</name>
    <dbReference type="NCBI Taxonomy" id="1797764"/>
    <lineage>
        <taxon>Bacteria</taxon>
        <taxon>Candidatus Daviesiibacteriota</taxon>
    </lineage>
</organism>
<evidence type="ECO:0000313" key="4">
    <source>
        <dbReference type="Proteomes" id="UP000176336"/>
    </source>
</evidence>
<name>A0A1F5ISP0_9BACT</name>
<protein>
    <recommendedName>
        <fullName evidence="5">Type II secretion system protein GspG C-terminal domain-containing protein</fullName>
    </recommendedName>
</protein>
<dbReference type="InterPro" id="IPR045584">
    <property type="entry name" value="Pilin-like"/>
</dbReference>
<keyword evidence="2" id="KW-1133">Transmembrane helix</keyword>
<feature type="transmembrane region" description="Helical" evidence="2">
    <location>
        <begin position="20"/>
        <end position="41"/>
    </location>
</feature>
<dbReference type="NCBIfam" id="TIGR02532">
    <property type="entry name" value="IV_pilin_GFxxxE"/>
    <property type="match status" value="1"/>
</dbReference>
<dbReference type="GO" id="GO:0015627">
    <property type="term" value="C:type II protein secretion system complex"/>
    <property type="evidence" value="ECO:0007669"/>
    <property type="project" value="InterPro"/>
</dbReference>
<keyword evidence="1" id="KW-0488">Methylation</keyword>
<dbReference type="GO" id="GO:0015628">
    <property type="term" value="P:protein secretion by the type II secretion system"/>
    <property type="evidence" value="ECO:0007669"/>
    <property type="project" value="InterPro"/>
</dbReference>
<dbReference type="EMBL" id="MFCR01000003">
    <property type="protein sequence ID" value="OGE19385.1"/>
    <property type="molecule type" value="Genomic_DNA"/>
</dbReference>
<keyword evidence="2" id="KW-0472">Membrane</keyword>
<dbReference type="PRINTS" id="PR00813">
    <property type="entry name" value="BCTERIALGSPG"/>
</dbReference>
<sequence length="161" mass="16742">MKKLLPKTKYSPQGFTLVELLVVISIIAILSVIGLTIFTSTQRNARDAKRRADIDAIANALEVGKTINTATYTFPVFSASFAGGAFPVDPTATQNYCVNITAPFVAATASWTGACGAATFPNSVSIVNNTPSGTPAGWVVCASLENGGTGVNSVYCKSNSQ</sequence>
<evidence type="ECO:0000256" key="2">
    <source>
        <dbReference type="SAM" id="Phobius"/>
    </source>
</evidence>
<dbReference type="Gene3D" id="3.30.700.10">
    <property type="entry name" value="Glycoprotein, Type 4 Pilin"/>
    <property type="match status" value="1"/>
</dbReference>
<dbReference type="AlphaFoldDB" id="A0A1F5ISP0"/>
<keyword evidence="2" id="KW-0812">Transmembrane</keyword>
<dbReference type="PROSITE" id="PS00409">
    <property type="entry name" value="PROKAR_NTER_METHYL"/>
    <property type="match status" value="1"/>
</dbReference>
<evidence type="ECO:0000313" key="3">
    <source>
        <dbReference type="EMBL" id="OGE19385.1"/>
    </source>
</evidence>
<dbReference type="Pfam" id="PF07963">
    <property type="entry name" value="N_methyl"/>
    <property type="match status" value="1"/>
</dbReference>
<dbReference type="InterPro" id="IPR000983">
    <property type="entry name" value="Bac_GSPG_pilin"/>
</dbReference>
<proteinExistence type="predicted"/>
<dbReference type="SUPFAM" id="SSF54523">
    <property type="entry name" value="Pili subunits"/>
    <property type="match status" value="1"/>
</dbReference>
<gene>
    <name evidence="3" type="ORF">A2871_00860</name>
</gene>